<dbReference type="Pfam" id="PF00106">
    <property type="entry name" value="adh_short"/>
    <property type="match status" value="1"/>
</dbReference>
<keyword evidence="2" id="KW-0560">Oxidoreductase</keyword>
<dbReference type="PRINTS" id="PR00081">
    <property type="entry name" value="GDHRDH"/>
</dbReference>
<dbReference type="Gene3D" id="3.40.50.720">
    <property type="entry name" value="NAD(P)-binding Rossmann-like Domain"/>
    <property type="match status" value="1"/>
</dbReference>
<accession>C1N7X3</accession>
<dbReference type="AlphaFoldDB" id="C1N7X3"/>
<comment type="similarity">
    <text evidence="1">Belongs to the short-chain dehydrogenases/reductases (SDR) family.</text>
</comment>
<feature type="compositionally biased region" description="Low complexity" evidence="3">
    <location>
        <begin position="30"/>
        <end position="48"/>
    </location>
</feature>
<evidence type="ECO:0000256" key="1">
    <source>
        <dbReference type="ARBA" id="ARBA00006484"/>
    </source>
</evidence>
<dbReference type="PANTHER" id="PTHR24320:SF227">
    <property type="entry name" value="RETINOL DEHYDROGENASE 11"/>
    <property type="match status" value="1"/>
</dbReference>
<proteinExistence type="inferred from homology"/>
<dbReference type="OMA" id="VAMCEDI"/>
<dbReference type="eggNOG" id="KOG1208">
    <property type="taxonomic scope" value="Eukaryota"/>
</dbReference>
<dbReference type="SUPFAM" id="SSF51735">
    <property type="entry name" value="NAD(P)-binding Rossmann-fold domains"/>
    <property type="match status" value="1"/>
</dbReference>
<dbReference type="STRING" id="564608.C1N7X3"/>
<keyword evidence="5" id="KW-1185">Reference proteome</keyword>
<dbReference type="RefSeq" id="XP_003063984.1">
    <property type="nucleotide sequence ID" value="XM_003063938.1"/>
</dbReference>
<gene>
    <name evidence="4" type="ORF">MICPUCDRAFT_53863</name>
</gene>
<dbReference type="Proteomes" id="UP000001876">
    <property type="component" value="Unassembled WGS sequence"/>
</dbReference>
<dbReference type="GeneID" id="9689425"/>
<feature type="compositionally biased region" description="Pro residues" evidence="3">
    <location>
        <begin position="49"/>
        <end position="60"/>
    </location>
</feature>
<dbReference type="PANTHER" id="PTHR24320">
    <property type="entry name" value="RETINOL DEHYDROGENASE"/>
    <property type="match status" value="1"/>
</dbReference>
<name>C1N7X3_MICPC</name>
<dbReference type="KEGG" id="mpp:MICPUCDRAFT_53863"/>
<feature type="region of interest" description="Disordered" evidence="3">
    <location>
        <begin position="1"/>
        <end position="82"/>
    </location>
</feature>
<evidence type="ECO:0000313" key="4">
    <source>
        <dbReference type="EMBL" id="EEH51606.1"/>
    </source>
</evidence>
<protein>
    <submittedName>
        <fullName evidence="4">Predicted protein</fullName>
    </submittedName>
</protein>
<dbReference type="EMBL" id="GG663750">
    <property type="protein sequence ID" value="EEH51606.1"/>
    <property type="molecule type" value="Genomic_DNA"/>
</dbReference>
<organism evidence="5">
    <name type="scientific">Micromonas pusilla (strain CCMP1545)</name>
    <name type="common">Picoplanktonic green alga</name>
    <dbReference type="NCBI Taxonomy" id="564608"/>
    <lineage>
        <taxon>Eukaryota</taxon>
        <taxon>Viridiplantae</taxon>
        <taxon>Chlorophyta</taxon>
        <taxon>Mamiellophyceae</taxon>
        <taxon>Mamiellales</taxon>
        <taxon>Mamiellaceae</taxon>
        <taxon>Micromonas</taxon>
    </lineage>
</organism>
<sequence length="394" mass="41942">MARRARVQRGHLFQGVSEGLAPRHPRRRPGVAPRRVPVAVPTSLVRPSVPAPRSPLPVPRPLRADGDDEERDPRPAALVTGASSGIGRATARALASRGFHVLVSCRRASDARAVAAEIVALVGDDARATAMPGMDLAELKEINATAEACASEKLNLNLRVVACCAGVMACEHRVVGRGKDARETDAAVNAIGTSRLISAILHSRSEKRYHHREHLRVVCVGSFTHRAVTREEFVEWLDRTNATSSSTATTSTTRPPTAFTPAGAYACSKLAATMRAFVTHASWSPSACSVSVVVADPGLVDTRINREWPPSLRRFYVFVARLLGLLSSPSQGADAVLHACFVPPSALGDVAGYVYGANGARVRPSTLATDDAKLRDRVCAMTFAPPPSGGYAAW</sequence>
<dbReference type="InterPro" id="IPR036291">
    <property type="entry name" value="NAD(P)-bd_dom_sf"/>
</dbReference>
<evidence type="ECO:0000256" key="2">
    <source>
        <dbReference type="ARBA" id="ARBA00023002"/>
    </source>
</evidence>
<evidence type="ECO:0000256" key="3">
    <source>
        <dbReference type="SAM" id="MobiDB-lite"/>
    </source>
</evidence>
<dbReference type="OrthoDB" id="535495at2759"/>
<reference evidence="4 5" key="1">
    <citation type="journal article" date="2009" name="Science">
        <title>Green evolution and dynamic adaptations revealed by genomes of the marine picoeukaryotes Micromonas.</title>
        <authorList>
            <person name="Worden A.Z."/>
            <person name="Lee J.H."/>
            <person name="Mock T."/>
            <person name="Rouze P."/>
            <person name="Simmons M.P."/>
            <person name="Aerts A.L."/>
            <person name="Allen A.E."/>
            <person name="Cuvelier M.L."/>
            <person name="Derelle E."/>
            <person name="Everett M.V."/>
            <person name="Foulon E."/>
            <person name="Grimwood J."/>
            <person name="Gundlach H."/>
            <person name="Henrissat B."/>
            <person name="Napoli C."/>
            <person name="McDonald S.M."/>
            <person name="Parker M.S."/>
            <person name="Rombauts S."/>
            <person name="Salamov A."/>
            <person name="Von Dassow P."/>
            <person name="Badger J.H."/>
            <person name="Coutinho P.M."/>
            <person name="Demir E."/>
            <person name="Dubchak I."/>
            <person name="Gentemann C."/>
            <person name="Eikrem W."/>
            <person name="Gready J.E."/>
            <person name="John U."/>
            <person name="Lanier W."/>
            <person name="Lindquist E.A."/>
            <person name="Lucas S."/>
            <person name="Mayer K.F."/>
            <person name="Moreau H."/>
            <person name="Not F."/>
            <person name="Otillar R."/>
            <person name="Panaud O."/>
            <person name="Pangilinan J."/>
            <person name="Paulsen I."/>
            <person name="Piegu B."/>
            <person name="Poliakov A."/>
            <person name="Robbens S."/>
            <person name="Schmutz J."/>
            <person name="Toulza E."/>
            <person name="Wyss T."/>
            <person name="Zelensky A."/>
            <person name="Zhou K."/>
            <person name="Armbrust E.V."/>
            <person name="Bhattacharya D."/>
            <person name="Goodenough U.W."/>
            <person name="Van de Peer Y."/>
            <person name="Grigoriev I.V."/>
        </authorList>
    </citation>
    <scope>NUCLEOTIDE SEQUENCE [LARGE SCALE GENOMIC DNA]</scope>
    <source>
        <strain evidence="4 5">CCMP1545</strain>
    </source>
</reference>
<dbReference type="GO" id="GO:0016491">
    <property type="term" value="F:oxidoreductase activity"/>
    <property type="evidence" value="ECO:0007669"/>
    <property type="project" value="UniProtKB-KW"/>
</dbReference>
<dbReference type="InterPro" id="IPR002347">
    <property type="entry name" value="SDR_fam"/>
</dbReference>
<evidence type="ECO:0000313" key="5">
    <source>
        <dbReference type="Proteomes" id="UP000001876"/>
    </source>
</evidence>